<proteinExistence type="predicted"/>
<organism evidence="3 4">
    <name type="scientific">Enterococcus mundtii</name>
    <dbReference type="NCBI Taxonomy" id="53346"/>
    <lineage>
        <taxon>Bacteria</taxon>
        <taxon>Bacillati</taxon>
        <taxon>Bacillota</taxon>
        <taxon>Bacilli</taxon>
        <taxon>Lactobacillales</taxon>
        <taxon>Enterococcaceae</taxon>
        <taxon>Enterococcus</taxon>
    </lineage>
</organism>
<feature type="compositionally biased region" description="Low complexity" evidence="2">
    <location>
        <begin position="1634"/>
        <end position="1648"/>
    </location>
</feature>
<feature type="compositionally biased region" description="Basic and acidic residues" evidence="2">
    <location>
        <begin position="217"/>
        <end position="238"/>
    </location>
</feature>
<evidence type="ECO:0000256" key="2">
    <source>
        <dbReference type="SAM" id="MobiDB-lite"/>
    </source>
</evidence>
<feature type="region of interest" description="Disordered" evidence="2">
    <location>
        <begin position="1"/>
        <end position="27"/>
    </location>
</feature>
<protein>
    <submittedName>
        <fullName evidence="3">Uncharacterized protein</fullName>
    </submittedName>
</protein>
<evidence type="ECO:0000256" key="1">
    <source>
        <dbReference type="SAM" id="Coils"/>
    </source>
</evidence>
<feature type="compositionally biased region" description="Polar residues" evidence="2">
    <location>
        <begin position="374"/>
        <end position="384"/>
    </location>
</feature>
<feature type="coiled-coil region" evidence="1">
    <location>
        <begin position="1828"/>
        <end position="1855"/>
    </location>
</feature>
<accession>A0AAI8WEG5</accession>
<dbReference type="RefSeq" id="WP_178946663.1">
    <property type="nucleotide sequence ID" value="NZ_AP019810.1"/>
</dbReference>
<sequence length="2251" mass="257141">MPKLPEDAHREKIGNNYNKRNDEHPPGTDQKILTYLANHRGQTLIRNGVWTFTGLVYLATIFQNFRPVDPPEQHPVIKKDSPAFEVTTRVDVRREGNQARIHSFVSTSTINRARIHSLNPNHAISHSDTDKLSYDNQTFANTTSMDLSPYVDLAKMVHERSLSLYRRRHKIHQLINCTTTRRTDQVNTWIVTGTSVEQTRLTTICQEAITRSNAQNEQKKQERENSTHSSHHKNDSKTQDFPYFSAQESAQKLSEAIRTTFETKYNGTTDAPTNVHRPIPATFWKGLTERFYQIFHQYENTSYTQEQKDTSGGSVLSQFVNLLLRTFSIDYEEELSSDFHLEKDQQLPMNVYSTKDSHPSKISPKKSREEKQAQDPQETASEEVTGTPPEGESVLSPEKVSFFTQLWDLVEDFCEKVGSFDIFPTFGVEAMPLPVSTETTLEDSSVNATAIPTEVLGLNVTTAGEFDTTQEQEINEKIQAFLRENRADPAKEIIQEEQETPLPMWNKEQKEDINKKLTHFFTEKGIACQENAEELMETVGEWVLLEGAAPPTLDMVKVKQIAKLILEMSEETVISEEQAGLTVGTWIYETVKDNQSVALNLVVETTKQPEGTSTPHPTRTENQPVALNLVVETTKQPEGISTPHPTRTENQKNNSETDGIQWRDPNVRKQMEAFFQEKELLPNQPTKEQILIALGKWIIKEENNKFVFNYKRIQAVAKVIIKGLKLYDIKGKEKISNKDAELTVMKWAFETILGSSIEAYIVKTLVSAPDVEQFTIGRLRDLFTARNLEKEGLIQLDTPTLSQEQKRVFNKLWNLLLHKELPNYFLDSSGLADHLLISDYQSLMQLTGAQILNESGYPQAFSQEDSWLMGQHFWETILEKGVTSYEEFRQLLMPSLLAVAQLEPNLLREALATDTYKEVAISTFIGYQQEGYYKLVENQELLSQLYKAYQKVFLQWRRKKALAITVAQTCRDKGSLISFHVIKQNYLIGSEDPCPDIDWIPEKLETSYVKLTKNVADTYLPLNKKLIEFALLAFDKEERAFIFSEGTQLYEANAELTNESDYMAEVPVASVALKMYQLLSMKKKQRTILNLDKTDLFVADNEKEKRWYALKQLAGEGGYRFYRVDQDPLLYLKFGLFDQKNLWKNGYKKEGNEIRIGDKLFTFSTRMNWSKKLSHGVETTPFIEALSRKHSDQLYQQLYDSGDDKADLEKALEVVKHFIPFYDCVTGSINQDTEGAIVSCTIDALLMIPVLGQVTSLNMKFTLGAARAFASRGIRNAIRSGKSFLPTAAETRRLALTLAQTIDPGFETIVGGGRWIIRKVVQFKNELRVGKKTREMLERVEAWEKKQKAWEKSIEIVQLNGLEVPVRKVNAHLYMRVTNLETAEVFGGLFMKKGDRLEPYRPATFTNEQLNLINLLEVKLDENQIFVVEDNLNPQAYGIGKITTVAKEGEETKRCIEMKEKLIEVTMTVIKKHGIRLDVYDRHEGKMLPVNFNGMEWYFEEATSTFISKSVEEKIAGMLDKFETLKDPSGLSAPYGKGMMWNESGRSYIKINNHYIPLIALDKNSNRYHLVKKEYNEPMTILIFDEKKGKFRFETDSERAKVEAIEQTSKKEKPHKLEALQHKRKTTSGESRVSQGETPGTSGTSSTSSHDKRVKMGTLVGQVENNDIPKSAGKYDLWSKLREAELSKGVIPRIEDPNVRLAPLTEFVSDLPNKYHFSDEEIRQSILKTIKVNLPPNSTFKTVAGVTSDKVPDFLKPFVQDMEYGLEQLMDFADSGIAIFEKLLLDKTTEKVELNKAVANAEVENAVAKAVVNDAVAKVQLAESPLDKAIAQAELEEVMAKAEQAQFELDKAIELVKFDQTLSQSKEGKYLIKLFSIGETPSQELIITETIKRLLNRLKKIKNFYKQSKEWDYENILLVWSDSFTKKEGLDVYVSTADINIPKAEVFPVDGECRVIIYADSFHLDPQKFPEYELTARPSSVLFHEGSHLVSNTNDLAVQYYSPRGTELTTVQAINRFYEELKNIVNVDSKPFGVFVDHLAKELNLPTLSKSEVIRRMCEDDVLLYNFLLTDAEFFTMILRDIIEGREVDEIVRVPRSTDNKKMKLKFLFLYTAMAYLSRNSNLEVNHQLNQMKEQTTTKVMDNVSTDIPSKEMPKETRMPVHTESLKILKYKAKDMLKKEVSDLLTASMIKSNNSTTEYIIKEQGVMSPTHPSLTLSFSNLVTSSIEKSNKLRQNVSKRRTNHLQEVTPQY</sequence>
<feature type="compositionally biased region" description="Basic and acidic residues" evidence="2">
    <location>
        <begin position="1"/>
        <end position="26"/>
    </location>
</feature>
<gene>
    <name evidence="3" type="ORF">EM151A_2273</name>
</gene>
<feature type="compositionally biased region" description="Basic and acidic residues" evidence="2">
    <location>
        <begin position="1604"/>
        <end position="1621"/>
    </location>
</feature>
<feature type="region of interest" description="Disordered" evidence="2">
    <location>
        <begin position="1604"/>
        <end position="1653"/>
    </location>
</feature>
<feature type="region of interest" description="Disordered" evidence="2">
    <location>
        <begin position="637"/>
        <end position="661"/>
    </location>
</feature>
<keyword evidence="1" id="KW-0175">Coiled coil</keyword>
<name>A0AAI8WEG5_ENTMU</name>
<evidence type="ECO:0000313" key="4">
    <source>
        <dbReference type="Proteomes" id="UP000509460"/>
    </source>
</evidence>
<dbReference type="Proteomes" id="UP000509460">
    <property type="component" value="Chromosome"/>
</dbReference>
<reference evidence="3 4" key="1">
    <citation type="submission" date="2019-07" db="EMBL/GenBank/DDBJ databases">
        <title>antibiotic susceptibility of plant-derived lactic acid bacteria.</title>
        <authorList>
            <person name="Sugiyama M."/>
            <person name="Noda M."/>
        </authorList>
    </citation>
    <scope>NUCLEOTIDE SEQUENCE [LARGE SCALE GENOMIC DNA]</scope>
    <source>
        <strain evidence="3 4">15-1A</strain>
    </source>
</reference>
<feature type="region of interest" description="Disordered" evidence="2">
    <location>
        <begin position="209"/>
        <end position="241"/>
    </location>
</feature>
<evidence type="ECO:0000313" key="3">
    <source>
        <dbReference type="EMBL" id="BBM15460.1"/>
    </source>
</evidence>
<dbReference type="EMBL" id="AP019810">
    <property type="protein sequence ID" value="BBM15460.1"/>
    <property type="molecule type" value="Genomic_DNA"/>
</dbReference>
<feature type="region of interest" description="Disordered" evidence="2">
    <location>
        <begin position="348"/>
        <end position="395"/>
    </location>
</feature>